<proteinExistence type="predicted"/>
<dbReference type="Proteomes" id="UP001498398">
    <property type="component" value="Unassembled WGS sequence"/>
</dbReference>
<name>A0ABR1JDY6_9AGAR</name>
<sequence>MGGAMMGKTHAHLEKLARQSTRANFVYVVLRPSWFHQNFLAVSDEIKEESTIYTAAGHGKYGWVNVDDIAEAGVDVLLDESIPCGTEILITGPELFNGYEVASLLGSILGRKIIHKSLTRSEMVRRGVKSGLEQEYAEWLADLDIEVAGGIEERFFRRKGPHRVLGKRTLAKFFEENKSLWI</sequence>
<dbReference type="InterPro" id="IPR051604">
    <property type="entry name" value="Ergot_Alk_Oxidoreductase"/>
</dbReference>
<protein>
    <recommendedName>
        <fullName evidence="3">NmrA-like domain-containing protein</fullName>
    </recommendedName>
</protein>
<dbReference type="PANTHER" id="PTHR43162:SF1">
    <property type="entry name" value="PRESTALK A DIFFERENTIATION PROTEIN A"/>
    <property type="match status" value="1"/>
</dbReference>
<evidence type="ECO:0000313" key="1">
    <source>
        <dbReference type="EMBL" id="KAK7458705.1"/>
    </source>
</evidence>
<keyword evidence="2" id="KW-1185">Reference proteome</keyword>
<dbReference type="Gene3D" id="3.40.50.720">
    <property type="entry name" value="NAD(P)-binding Rossmann-like Domain"/>
    <property type="match status" value="1"/>
</dbReference>
<evidence type="ECO:0008006" key="3">
    <source>
        <dbReference type="Google" id="ProtNLM"/>
    </source>
</evidence>
<dbReference type="PANTHER" id="PTHR43162">
    <property type="match status" value="1"/>
</dbReference>
<dbReference type="SUPFAM" id="SSF51735">
    <property type="entry name" value="NAD(P)-binding Rossmann-fold domains"/>
    <property type="match status" value="1"/>
</dbReference>
<comment type="caution">
    <text evidence="1">The sequence shown here is derived from an EMBL/GenBank/DDBJ whole genome shotgun (WGS) entry which is preliminary data.</text>
</comment>
<evidence type="ECO:0000313" key="2">
    <source>
        <dbReference type="Proteomes" id="UP001498398"/>
    </source>
</evidence>
<organism evidence="1 2">
    <name type="scientific">Marasmiellus scandens</name>
    <dbReference type="NCBI Taxonomy" id="2682957"/>
    <lineage>
        <taxon>Eukaryota</taxon>
        <taxon>Fungi</taxon>
        <taxon>Dikarya</taxon>
        <taxon>Basidiomycota</taxon>
        <taxon>Agaricomycotina</taxon>
        <taxon>Agaricomycetes</taxon>
        <taxon>Agaricomycetidae</taxon>
        <taxon>Agaricales</taxon>
        <taxon>Marasmiineae</taxon>
        <taxon>Omphalotaceae</taxon>
        <taxon>Marasmiellus</taxon>
    </lineage>
</organism>
<reference evidence="1 2" key="1">
    <citation type="submission" date="2024-01" db="EMBL/GenBank/DDBJ databases">
        <title>A draft genome for the cacao thread blight pathogen Marasmiellus scandens.</title>
        <authorList>
            <person name="Baruah I.K."/>
            <person name="Leung J."/>
            <person name="Bukari Y."/>
            <person name="Amoako-Attah I."/>
            <person name="Meinhardt L.W."/>
            <person name="Bailey B.A."/>
            <person name="Cohen S.P."/>
        </authorList>
    </citation>
    <scope>NUCLEOTIDE SEQUENCE [LARGE SCALE GENOMIC DNA]</scope>
    <source>
        <strain evidence="1 2">GH-19</strain>
    </source>
</reference>
<dbReference type="InterPro" id="IPR036291">
    <property type="entry name" value="NAD(P)-bd_dom_sf"/>
</dbReference>
<dbReference type="EMBL" id="JBANRG010000017">
    <property type="protein sequence ID" value="KAK7458705.1"/>
    <property type="molecule type" value="Genomic_DNA"/>
</dbReference>
<gene>
    <name evidence="1" type="ORF">VKT23_009705</name>
</gene>
<dbReference type="Gene3D" id="3.90.25.10">
    <property type="entry name" value="UDP-galactose 4-epimerase, domain 1"/>
    <property type="match status" value="1"/>
</dbReference>
<accession>A0ABR1JDY6</accession>